<gene>
    <name evidence="5" type="ORF">M0M57_14245</name>
</gene>
<evidence type="ECO:0000256" key="1">
    <source>
        <dbReference type="ARBA" id="ARBA00022679"/>
    </source>
</evidence>
<feature type="transmembrane region" description="Helical" evidence="3">
    <location>
        <begin position="25"/>
        <end position="45"/>
    </location>
</feature>
<dbReference type="Pfam" id="PF01743">
    <property type="entry name" value="PolyA_pol"/>
    <property type="match status" value="1"/>
</dbReference>
<accession>A0ABY4KDH3</accession>
<reference evidence="5" key="1">
    <citation type="submission" date="2022-04" db="EMBL/GenBank/DDBJ databases">
        <title>Consumption of N2O by Flavobacterium azooxidireducens sp. nov. isolated from Decomposing Leaf Litter of Phragmites australis (Cav.).</title>
        <authorList>
            <person name="Behrendt U."/>
            <person name="Spanner T."/>
            <person name="Augustin J."/>
            <person name="Horn M.A."/>
            <person name="Kolb S."/>
            <person name="Ulrich A."/>
        </authorList>
    </citation>
    <scope>NUCLEOTIDE SEQUENCE</scope>
    <source>
        <strain evidence="5">IGB 4-14</strain>
    </source>
</reference>
<dbReference type="SUPFAM" id="SSF81301">
    <property type="entry name" value="Nucleotidyltransferase"/>
    <property type="match status" value="1"/>
</dbReference>
<keyword evidence="3" id="KW-1133">Transmembrane helix</keyword>
<protein>
    <recommendedName>
        <fullName evidence="4">Poly A polymerase head domain-containing protein</fullName>
    </recommendedName>
</protein>
<keyword evidence="1 2" id="KW-0808">Transferase</keyword>
<dbReference type="InterPro" id="IPR002646">
    <property type="entry name" value="PolA_pol_head_dom"/>
</dbReference>
<keyword evidence="3" id="KW-0472">Membrane</keyword>
<evidence type="ECO:0000256" key="2">
    <source>
        <dbReference type="RuleBase" id="RU003953"/>
    </source>
</evidence>
<evidence type="ECO:0000313" key="5">
    <source>
        <dbReference type="EMBL" id="UPQ78769.1"/>
    </source>
</evidence>
<feature type="domain" description="Poly A polymerase head" evidence="4">
    <location>
        <begin position="38"/>
        <end position="100"/>
    </location>
</feature>
<dbReference type="EMBL" id="CP096205">
    <property type="protein sequence ID" value="UPQ78769.1"/>
    <property type="molecule type" value="Genomic_DNA"/>
</dbReference>
<dbReference type="Proteomes" id="UP000830583">
    <property type="component" value="Chromosome"/>
</dbReference>
<dbReference type="InterPro" id="IPR043519">
    <property type="entry name" value="NT_sf"/>
</dbReference>
<organism evidence="5 6">
    <name type="scientific">Flavobacterium azooxidireducens</name>
    <dbReference type="NCBI Taxonomy" id="1871076"/>
    <lineage>
        <taxon>Bacteria</taxon>
        <taxon>Pseudomonadati</taxon>
        <taxon>Bacteroidota</taxon>
        <taxon>Flavobacteriia</taxon>
        <taxon>Flavobacteriales</taxon>
        <taxon>Flavobacteriaceae</taxon>
        <taxon>Flavobacterium</taxon>
    </lineage>
</organism>
<evidence type="ECO:0000256" key="3">
    <source>
        <dbReference type="SAM" id="Phobius"/>
    </source>
</evidence>
<sequence>MYQEHFDIKKEFYNHFHHQMTNENIMPFFYEIFVYGTAYIVGGYFRDFINKKKSRDIDIIVDLESELLIETIKNYNFNYQINRHGGIKLIHNNIEIDIWNLDNNWAFKNNLVKLNEEDKLNSIAKGCFYNYDALVINLHNFSYSLRFYNDFIESKKLNILQERSIYKNLNPTTEANILRAFFLKDNFEISFSDNTFYYLSKKIGALQDKFGDDYFNRLVEIKRNYPKYNSLTIEKLKMYIIELKTNDLPNNQMILNL</sequence>
<proteinExistence type="inferred from homology"/>
<comment type="similarity">
    <text evidence="2">Belongs to the tRNA nucleotidyltransferase/poly(A) polymerase family.</text>
</comment>
<keyword evidence="6" id="KW-1185">Reference proteome</keyword>
<name>A0ABY4KDH3_9FLAO</name>
<evidence type="ECO:0000259" key="4">
    <source>
        <dbReference type="Pfam" id="PF01743"/>
    </source>
</evidence>
<keyword evidence="3" id="KW-0812">Transmembrane</keyword>
<evidence type="ECO:0000313" key="6">
    <source>
        <dbReference type="Proteomes" id="UP000830583"/>
    </source>
</evidence>
<dbReference type="Gene3D" id="3.30.460.10">
    <property type="entry name" value="Beta Polymerase, domain 2"/>
    <property type="match status" value="1"/>
</dbReference>
<keyword evidence="2" id="KW-0694">RNA-binding</keyword>
<dbReference type="RefSeq" id="WP_248433722.1">
    <property type="nucleotide sequence ID" value="NZ_CP096205.1"/>
</dbReference>